<protein>
    <submittedName>
        <fullName evidence="1">Uncharacterized protein</fullName>
    </submittedName>
</protein>
<gene>
    <name evidence="1" type="ORF">NTEN_LOCUS1943</name>
</gene>
<dbReference type="Proteomes" id="UP000479000">
    <property type="component" value="Unassembled WGS sequence"/>
</dbReference>
<accession>A0A6H5FZ84</accession>
<keyword evidence="2" id="KW-1185">Reference proteome</keyword>
<sequence>MGVSLLCLIGLPGSGKTTLARAIVDFFNARQIKTSCFHYDSLIHDSDYRAGRFKERRQQILEEVEKSACEMIENSENYLIILDDNFHYRSMRYEVYRVAKQSKAGFAQVYLDVPFEECCLRCAARGHNPPFQVLREMDAAIEHPDPRNSWERNSLIIPNSELWRISSELETTVSANPLNRLQFILDLVMYTIKHPCSEEQLKSSEPQEQSSIHYADLALRKIVSDYASSFRRRKDLPLLLAQTKKSILDDLKNGNIHLPCDCGGDLLSQYTKFLKSYFYVDSEKN</sequence>
<dbReference type="Gene3D" id="3.40.50.300">
    <property type="entry name" value="P-loop containing nucleotide triphosphate hydrolases"/>
    <property type="match status" value="1"/>
</dbReference>
<reference evidence="1 2" key="1">
    <citation type="submission" date="2020-02" db="EMBL/GenBank/DDBJ databases">
        <authorList>
            <person name="Ferguson B K."/>
        </authorList>
    </citation>
    <scope>NUCLEOTIDE SEQUENCE [LARGE SCALE GENOMIC DNA]</scope>
</reference>
<dbReference type="AlphaFoldDB" id="A0A6H5FZ84"/>
<dbReference type="GO" id="GO:0000049">
    <property type="term" value="F:tRNA binding"/>
    <property type="evidence" value="ECO:0007669"/>
    <property type="project" value="TreeGrafter"/>
</dbReference>
<dbReference type="Pfam" id="PF08433">
    <property type="entry name" value="KTI12"/>
    <property type="match status" value="1"/>
</dbReference>
<dbReference type="InterPro" id="IPR027417">
    <property type="entry name" value="P-loop_NTPase"/>
</dbReference>
<dbReference type="PANTHER" id="PTHR20873">
    <property type="entry name" value="L-SERYL-TRNA(SEC) KINASE"/>
    <property type="match status" value="1"/>
</dbReference>
<dbReference type="GO" id="GO:0005524">
    <property type="term" value="F:ATP binding"/>
    <property type="evidence" value="ECO:0007669"/>
    <property type="project" value="UniProtKB-KW"/>
</dbReference>
<proteinExistence type="predicted"/>
<organism evidence="1 2">
    <name type="scientific">Nesidiocoris tenuis</name>
    <dbReference type="NCBI Taxonomy" id="355587"/>
    <lineage>
        <taxon>Eukaryota</taxon>
        <taxon>Metazoa</taxon>
        <taxon>Ecdysozoa</taxon>
        <taxon>Arthropoda</taxon>
        <taxon>Hexapoda</taxon>
        <taxon>Insecta</taxon>
        <taxon>Pterygota</taxon>
        <taxon>Neoptera</taxon>
        <taxon>Paraneoptera</taxon>
        <taxon>Hemiptera</taxon>
        <taxon>Heteroptera</taxon>
        <taxon>Panheteroptera</taxon>
        <taxon>Cimicomorpha</taxon>
        <taxon>Miridae</taxon>
        <taxon>Dicyphina</taxon>
        <taxon>Nesidiocoris</taxon>
    </lineage>
</organism>
<dbReference type="OrthoDB" id="9972657at2759"/>
<dbReference type="InterPro" id="IPR052648">
    <property type="entry name" value="Ser-tRNA(Sec)_kinase"/>
</dbReference>
<evidence type="ECO:0000313" key="2">
    <source>
        <dbReference type="Proteomes" id="UP000479000"/>
    </source>
</evidence>
<dbReference type="GO" id="GO:0016301">
    <property type="term" value="F:kinase activity"/>
    <property type="evidence" value="ECO:0007669"/>
    <property type="project" value="TreeGrafter"/>
</dbReference>
<dbReference type="EMBL" id="CADCXU010003131">
    <property type="protein sequence ID" value="CAA9995152.1"/>
    <property type="molecule type" value="Genomic_DNA"/>
</dbReference>
<evidence type="ECO:0000313" key="1">
    <source>
        <dbReference type="EMBL" id="CAA9995152.1"/>
    </source>
</evidence>
<dbReference type="SUPFAM" id="SSF52540">
    <property type="entry name" value="P-loop containing nucleoside triphosphate hydrolases"/>
    <property type="match status" value="1"/>
</dbReference>
<name>A0A6H5FZ84_9HEMI</name>
<dbReference type="PANTHER" id="PTHR20873:SF0">
    <property type="entry name" value="L-SERYL-TRNA(SEC) KINASE"/>
    <property type="match status" value="1"/>
</dbReference>
<dbReference type="InterPro" id="IPR013641">
    <property type="entry name" value="KTI12/PSTK"/>
</dbReference>